<dbReference type="RefSeq" id="WP_108825103.1">
    <property type="nucleotide sequence ID" value="NZ_CP023004.1"/>
</dbReference>
<dbReference type="PANTHER" id="PTHR44103">
    <property type="entry name" value="PROPROTEIN CONVERTASE P"/>
    <property type="match status" value="1"/>
</dbReference>
<evidence type="ECO:0000256" key="1">
    <source>
        <dbReference type="ARBA" id="ARBA00022729"/>
    </source>
</evidence>
<organism evidence="3 4">
    <name type="scientific">Ereboglobus luteus</name>
    <dbReference type="NCBI Taxonomy" id="1796921"/>
    <lineage>
        <taxon>Bacteria</taxon>
        <taxon>Pseudomonadati</taxon>
        <taxon>Verrucomicrobiota</taxon>
        <taxon>Opitutia</taxon>
        <taxon>Opitutales</taxon>
        <taxon>Opitutaceae</taxon>
        <taxon>Ereboglobus</taxon>
    </lineage>
</organism>
<proteinExistence type="predicted"/>
<feature type="chain" id="PRO_5015868459" description="ASPIC/UnbV domain-containing protein" evidence="2">
    <location>
        <begin position="23"/>
        <end position="679"/>
    </location>
</feature>
<keyword evidence="1 2" id="KW-0732">Signal</keyword>
<dbReference type="InterPro" id="IPR013517">
    <property type="entry name" value="FG-GAP"/>
</dbReference>
<dbReference type="PANTHER" id="PTHR44103:SF1">
    <property type="entry name" value="PROPROTEIN CONVERTASE P"/>
    <property type="match status" value="1"/>
</dbReference>
<dbReference type="SUPFAM" id="SSF69318">
    <property type="entry name" value="Integrin alpha N-terminal domain"/>
    <property type="match status" value="2"/>
</dbReference>
<name>A0A2U8E3A1_9BACT</name>
<keyword evidence="4" id="KW-1185">Reference proteome</keyword>
<sequence length="679" mass="74632">MNAPKFLPLAIALCLSCGFASAQPANDSSRFVRLKHNNPGLVVDLGVGLWAWPVVCDRNGDGLPDLIVVAGGSPDKGCHYFENTGKKDAETGMDIFKPAVYIGPGNGNVTASYTPDGLRVVASGYEYPDFIKNGLAQANRKKLPLTARQIHRTSGRIRGEQWSYVDYDGDGTLDLVFGVGDWTDYGWDNAYDSNGRWTNGPLHGFVYIMINKGTNAKPRYEKPVRLQADNRDIDVYGMPSPVFGDFRGTGKLDLICGEFVDGFTFYENVGTRESPKYAPGQRLSAGGAALTMPLEMIVLTACDWNRDGHLDLIVAQEDGRVALMENTGNVINSEWQPNPRGKPVAKSMPEFKPPRFFKQEADSVKFGVLTTPVAADWDGDGLVDILTGNTAGEIAFIKNLGGSPVRWAAPRLLEANGKPILIMAGYNGSIQGPAESKWGYTNIHVADWDGDGLLDIMVNSIIGNIIWYKNIGTKTSPKLAAAQPVRAIWKTGAKKPAWNWWDPKGDELVLQWRCTPYMIDIDKDGVPDLVAPDHEGYLAWFRHVVRNGEHYVMPGERIFKMKGLSEFDSRGAANKDGPSGGALRMNYGEAGKSGRRTFHFTDWDGDGRVDLLVNSVNINFYRNVATKPGEWIFEDMGQVDSKKLAGHSTAPATWDWDGDGKEELLAGAEDGFFYLLKKE</sequence>
<evidence type="ECO:0000313" key="3">
    <source>
        <dbReference type="EMBL" id="AWI09291.1"/>
    </source>
</evidence>
<dbReference type="EMBL" id="CP023004">
    <property type="protein sequence ID" value="AWI09291.1"/>
    <property type="molecule type" value="Genomic_DNA"/>
</dbReference>
<dbReference type="InterPro" id="IPR028994">
    <property type="entry name" value="Integrin_alpha_N"/>
</dbReference>
<reference evidence="3 4" key="1">
    <citation type="journal article" date="2018" name="Syst. Appl. Microbiol.">
        <title>Ereboglobus luteus gen. nov. sp. nov. from cockroach guts, and new insights into the oxygen relationship of the genera Opitutus and Didymococcus (Verrucomicrobia: Opitutaceae).</title>
        <authorList>
            <person name="Tegtmeier D."/>
            <person name="Belitz A."/>
            <person name="Radek R."/>
            <person name="Heimerl T."/>
            <person name="Brune A."/>
        </authorList>
    </citation>
    <scope>NUCLEOTIDE SEQUENCE [LARGE SCALE GENOMIC DNA]</scope>
    <source>
        <strain evidence="3 4">Ho45</strain>
    </source>
</reference>
<protein>
    <recommendedName>
        <fullName evidence="5">ASPIC/UnbV domain-containing protein</fullName>
    </recommendedName>
</protein>
<evidence type="ECO:0008006" key="5">
    <source>
        <dbReference type="Google" id="ProtNLM"/>
    </source>
</evidence>
<accession>A0A2U8E3A1</accession>
<feature type="signal peptide" evidence="2">
    <location>
        <begin position="1"/>
        <end position="22"/>
    </location>
</feature>
<gene>
    <name evidence="3" type="ORF">CKA38_08570</name>
</gene>
<evidence type="ECO:0000313" key="4">
    <source>
        <dbReference type="Proteomes" id="UP000244896"/>
    </source>
</evidence>
<dbReference type="Pfam" id="PF13517">
    <property type="entry name" value="FG-GAP_3"/>
    <property type="match status" value="1"/>
</dbReference>
<dbReference type="AlphaFoldDB" id="A0A2U8E3A1"/>
<dbReference type="Gene3D" id="2.130.10.130">
    <property type="entry name" value="Integrin alpha, N-terminal"/>
    <property type="match status" value="2"/>
</dbReference>
<dbReference type="OrthoDB" id="1488578at2"/>
<dbReference type="Proteomes" id="UP000244896">
    <property type="component" value="Chromosome"/>
</dbReference>
<dbReference type="KEGG" id="elut:CKA38_08570"/>
<evidence type="ECO:0000256" key="2">
    <source>
        <dbReference type="SAM" id="SignalP"/>
    </source>
</evidence>